<feature type="compositionally biased region" description="Polar residues" evidence="1">
    <location>
        <begin position="211"/>
        <end position="223"/>
    </location>
</feature>
<evidence type="ECO:0000313" key="2">
    <source>
        <dbReference type="EMBL" id="GBR45735.1"/>
    </source>
</evidence>
<dbReference type="RefSeq" id="WP_068170179.1">
    <property type="nucleotide sequence ID" value="NZ_BAQB01000009.1"/>
</dbReference>
<evidence type="ECO:0008006" key="4">
    <source>
        <dbReference type="Google" id="ProtNLM"/>
    </source>
</evidence>
<keyword evidence="3" id="KW-1185">Reference proteome</keyword>
<dbReference type="Proteomes" id="UP001062443">
    <property type="component" value="Unassembled WGS sequence"/>
</dbReference>
<name>A0ABQ0QI93_9PROT</name>
<comment type="caution">
    <text evidence="2">The sequence shown here is derived from an EMBL/GenBank/DDBJ whole genome shotgun (WGS) entry which is preliminary data.</text>
</comment>
<dbReference type="Gene3D" id="3.30.160.150">
    <property type="entry name" value="Lipoprotein like domain"/>
    <property type="match status" value="1"/>
</dbReference>
<sequence>MSIFSRFCAGIALTGALAGCGFTPLYGGGAQGQGVSPELAQIYVANIGGRYGQLLRLALQKDLTGSGAEMPQLYTLQVASGLAEESVDIHQDNTSGRIRGNASAHWRLFSVKPVPELLAEGNVRTMDGYNTLYEQYFAQTLNEETFQGRVADTLAQSMKQQLAVWFRTHHAPGAAQADDLPRYVDTDAMPEDNGAPTQSAGADGFPASATGRLSHSTSTSNPQ</sequence>
<protein>
    <recommendedName>
        <fullName evidence="4">LPS-assembly lipoprotein</fullName>
    </recommendedName>
</protein>
<accession>A0ABQ0QI93</accession>
<dbReference type="EMBL" id="BAQB01000009">
    <property type="protein sequence ID" value="GBR45735.1"/>
    <property type="molecule type" value="Genomic_DNA"/>
</dbReference>
<organism evidence="2 3">
    <name type="scientific">Neokomagataea tanensis NBRC 106556</name>
    <dbReference type="NCBI Taxonomy" id="1223519"/>
    <lineage>
        <taxon>Bacteria</taxon>
        <taxon>Pseudomonadati</taxon>
        <taxon>Pseudomonadota</taxon>
        <taxon>Alphaproteobacteria</taxon>
        <taxon>Acetobacterales</taxon>
        <taxon>Acetobacteraceae</taxon>
        <taxon>Neokomagataea</taxon>
    </lineage>
</organism>
<evidence type="ECO:0000256" key="1">
    <source>
        <dbReference type="SAM" id="MobiDB-lite"/>
    </source>
</evidence>
<evidence type="ECO:0000313" key="3">
    <source>
        <dbReference type="Proteomes" id="UP001062443"/>
    </source>
</evidence>
<dbReference type="PROSITE" id="PS51257">
    <property type="entry name" value="PROKAR_LIPOPROTEIN"/>
    <property type="match status" value="1"/>
</dbReference>
<proteinExistence type="predicted"/>
<feature type="region of interest" description="Disordered" evidence="1">
    <location>
        <begin position="176"/>
        <end position="223"/>
    </location>
</feature>
<gene>
    <name evidence="2" type="ORF">AA106556_0873</name>
</gene>
<reference evidence="2" key="1">
    <citation type="submission" date="2013-04" db="EMBL/GenBank/DDBJ databases">
        <title>The genome sequencing project of 58 acetic acid bacteria.</title>
        <authorList>
            <person name="Okamoto-Kainuma A."/>
            <person name="Ishikawa M."/>
            <person name="Umino S."/>
            <person name="Koizumi Y."/>
            <person name="Shiwa Y."/>
            <person name="Yoshikawa H."/>
            <person name="Matsutani M."/>
            <person name="Matsushita K."/>
        </authorList>
    </citation>
    <scope>NUCLEOTIDE SEQUENCE</scope>
    <source>
        <strain evidence="2">NBRC 106556</strain>
    </source>
</reference>